<sequence>MDFNVEITSLANQDLEDILDYIGRELDNPSAASSFLSEVDTCYANLEKMPFMYNFCQNARLMALGYRKVVIKNYIMIYRVEETTHTVYILRFFYGRRDYEKLI</sequence>
<gene>
    <name evidence="2" type="ORF">IAB44_02650</name>
</gene>
<proteinExistence type="predicted"/>
<accession>A0A9D1ER49</accession>
<reference evidence="2" key="1">
    <citation type="submission" date="2020-10" db="EMBL/GenBank/DDBJ databases">
        <authorList>
            <person name="Gilroy R."/>
        </authorList>
    </citation>
    <scope>NUCLEOTIDE SEQUENCE</scope>
    <source>
        <strain evidence="2">CHK190-19873</strain>
    </source>
</reference>
<protein>
    <submittedName>
        <fullName evidence="2">Type II toxin-antitoxin system RelE/ParE family toxin</fullName>
    </submittedName>
</protein>
<organism evidence="2 3">
    <name type="scientific">Candidatus Limivivens intestinipullorum</name>
    <dbReference type="NCBI Taxonomy" id="2840858"/>
    <lineage>
        <taxon>Bacteria</taxon>
        <taxon>Bacillati</taxon>
        <taxon>Bacillota</taxon>
        <taxon>Clostridia</taxon>
        <taxon>Lachnospirales</taxon>
        <taxon>Lachnospiraceae</taxon>
        <taxon>Lachnospiraceae incertae sedis</taxon>
        <taxon>Candidatus Limivivens</taxon>
    </lineage>
</organism>
<dbReference type="Pfam" id="PF05016">
    <property type="entry name" value="ParE_toxin"/>
    <property type="match status" value="1"/>
</dbReference>
<evidence type="ECO:0000313" key="2">
    <source>
        <dbReference type="EMBL" id="HIS30435.1"/>
    </source>
</evidence>
<name>A0A9D1ER49_9FIRM</name>
<dbReference type="Proteomes" id="UP000823935">
    <property type="component" value="Unassembled WGS sequence"/>
</dbReference>
<dbReference type="AlphaFoldDB" id="A0A9D1ER49"/>
<dbReference type="EMBL" id="DVIQ01000016">
    <property type="protein sequence ID" value="HIS30435.1"/>
    <property type="molecule type" value="Genomic_DNA"/>
</dbReference>
<comment type="caution">
    <text evidence="2">The sequence shown here is derived from an EMBL/GenBank/DDBJ whole genome shotgun (WGS) entry which is preliminary data.</text>
</comment>
<evidence type="ECO:0000256" key="1">
    <source>
        <dbReference type="ARBA" id="ARBA00022649"/>
    </source>
</evidence>
<dbReference type="Gene3D" id="3.30.2310.20">
    <property type="entry name" value="RelE-like"/>
    <property type="match status" value="1"/>
</dbReference>
<evidence type="ECO:0000313" key="3">
    <source>
        <dbReference type="Proteomes" id="UP000823935"/>
    </source>
</evidence>
<dbReference type="InterPro" id="IPR035093">
    <property type="entry name" value="RelE/ParE_toxin_dom_sf"/>
</dbReference>
<reference evidence="2" key="2">
    <citation type="journal article" date="2021" name="PeerJ">
        <title>Extensive microbial diversity within the chicken gut microbiome revealed by metagenomics and culture.</title>
        <authorList>
            <person name="Gilroy R."/>
            <person name="Ravi A."/>
            <person name="Getino M."/>
            <person name="Pursley I."/>
            <person name="Horton D.L."/>
            <person name="Alikhan N.F."/>
            <person name="Baker D."/>
            <person name="Gharbi K."/>
            <person name="Hall N."/>
            <person name="Watson M."/>
            <person name="Adriaenssens E.M."/>
            <person name="Foster-Nyarko E."/>
            <person name="Jarju S."/>
            <person name="Secka A."/>
            <person name="Antonio M."/>
            <person name="Oren A."/>
            <person name="Chaudhuri R.R."/>
            <person name="La Ragione R."/>
            <person name="Hildebrand F."/>
            <person name="Pallen M.J."/>
        </authorList>
    </citation>
    <scope>NUCLEOTIDE SEQUENCE</scope>
    <source>
        <strain evidence="2">CHK190-19873</strain>
    </source>
</reference>
<dbReference type="InterPro" id="IPR007712">
    <property type="entry name" value="RelE/ParE_toxin"/>
</dbReference>
<keyword evidence="1" id="KW-1277">Toxin-antitoxin system</keyword>